<keyword evidence="2 8" id="KW-0813">Transport</keyword>
<keyword evidence="7 9" id="KW-0472">Membrane</keyword>
<evidence type="ECO:0000256" key="4">
    <source>
        <dbReference type="ARBA" id="ARBA00022692"/>
    </source>
</evidence>
<gene>
    <name evidence="11" type="primary">exbB_7</name>
    <name evidence="11" type="ORF">SCARR_04910</name>
</gene>
<feature type="domain" description="MotA/TolQ/ExbB proton channel" evidence="10">
    <location>
        <begin position="73"/>
        <end position="185"/>
    </location>
</feature>
<dbReference type="Pfam" id="PF01618">
    <property type="entry name" value="MotA_ExbB"/>
    <property type="match status" value="1"/>
</dbReference>
<dbReference type="AlphaFoldDB" id="A0A6C2US86"/>
<evidence type="ECO:0000256" key="6">
    <source>
        <dbReference type="ARBA" id="ARBA00022989"/>
    </source>
</evidence>
<evidence type="ECO:0000256" key="2">
    <source>
        <dbReference type="ARBA" id="ARBA00022448"/>
    </source>
</evidence>
<evidence type="ECO:0000256" key="7">
    <source>
        <dbReference type="ARBA" id="ARBA00023136"/>
    </source>
</evidence>
<evidence type="ECO:0000259" key="10">
    <source>
        <dbReference type="Pfam" id="PF01618"/>
    </source>
</evidence>
<dbReference type="InterPro" id="IPR002898">
    <property type="entry name" value="MotA_ExbB_proton_chnl"/>
</dbReference>
<evidence type="ECO:0000256" key="5">
    <source>
        <dbReference type="ARBA" id="ARBA00022927"/>
    </source>
</evidence>
<dbReference type="InterPro" id="IPR050790">
    <property type="entry name" value="ExbB/TolQ_transport"/>
</dbReference>
<keyword evidence="5 8" id="KW-0653">Protein transport</keyword>
<evidence type="ECO:0000313" key="12">
    <source>
        <dbReference type="Proteomes" id="UP000346198"/>
    </source>
</evidence>
<accession>A0A6C2US86</accession>
<evidence type="ECO:0000256" key="9">
    <source>
        <dbReference type="SAM" id="Phobius"/>
    </source>
</evidence>
<dbReference type="GO" id="GO:0005886">
    <property type="term" value="C:plasma membrane"/>
    <property type="evidence" value="ECO:0007669"/>
    <property type="project" value="UniProtKB-SubCell"/>
</dbReference>
<reference evidence="11 12" key="1">
    <citation type="submission" date="2019-04" db="EMBL/GenBank/DDBJ databases">
        <authorList>
            <person name="Van Vliet M D."/>
        </authorList>
    </citation>
    <scope>NUCLEOTIDE SEQUENCE [LARGE SCALE GENOMIC DNA]</scope>
    <source>
        <strain evidence="11 12">F21</strain>
    </source>
</reference>
<evidence type="ECO:0000313" key="11">
    <source>
        <dbReference type="EMBL" id="VGO22813.1"/>
    </source>
</evidence>
<protein>
    <submittedName>
        <fullName evidence="11">Biopolymer transport protein ExbB</fullName>
    </submittedName>
</protein>
<dbReference type="EMBL" id="CAAHFH010000002">
    <property type="protein sequence ID" value="VGO22813.1"/>
    <property type="molecule type" value="Genomic_DNA"/>
</dbReference>
<evidence type="ECO:0000256" key="1">
    <source>
        <dbReference type="ARBA" id="ARBA00004651"/>
    </source>
</evidence>
<evidence type="ECO:0000256" key="8">
    <source>
        <dbReference type="RuleBase" id="RU004057"/>
    </source>
</evidence>
<keyword evidence="6 9" id="KW-1133">Transmembrane helix</keyword>
<feature type="transmembrane region" description="Helical" evidence="9">
    <location>
        <begin position="149"/>
        <end position="173"/>
    </location>
</feature>
<proteinExistence type="inferred from homology"/>
<name>A0A6C2US86_9BACT</name>
<sequence>MMELIYKGGPVMWPLLACSVVALAIVFERAVFWLLILKRKNQKLINRIFSLTEEGEFETAIKEGQASDCLVCRILTNGLAHRNYGLVQSLEGAAMYEIEKMKHRLSVLDTIITAAPLLGILGTVSGIIISFDLLGDAGIEDPKAVTGGIAQALITTATGLSIAIVTLLPYNALTRKVEKVTRHLEQLVTCYEVTVLKGTERQKIEQNN</sequence>
<evidence type="ECO:0000256" key="3">
    <source>
        <dbReference type="ARBA" id="ARBA00022475"/>
    </source>
</evidence>
<keyword evidence="3" id="KW-1003">Cell membrane</keyword>
<dbReference type="RefSeq" id="WP_168433571.1">
    <property type="nucleotide sequence ID" value="NZ_CAAHFH010000002.1"/>
</dbReference>
<keyword evidence="4 9" id="KW-0812">Transmembrane</keyword>
<organism evidence="11 12">
    <name type="scientific">Pontiella sulfatireligans</name>
    <dbReference type="NCBI Taxonomy" id="2750658"/>
    <lineage>
        <taxon>Bacteria</taxon>
        <taxon>Pseudomonadati</taxon>
        <taxon>Kiritimatiellota</taxon>
        <taxon>Kiritimatiellia</taxon>
        <taxon>Kiritimatiellales</taxon>
        <taxon>Pontiellaceae</taxon>
        <taxon>Pontiella</taxon>
    </lineage>
</organism>
<dbReference type="PANTHER" id="PTHR30625">
    <property type="entry name" value="PROTEIN TOLQ"/>
    <property type="match status" value="1"/>
</dbReference>
<feature type="transmembrane region" description="Helical" evidence="9">
    <location>
        <begin position="105"/>
        <end position="129"/>
    </location>
</feature>
<dbReference type="GO" id="GO:0017038">
    <property type="term" value="P:protein import"/>
    <property type="evidence" value="ECO:0007669"/>
    <property type="project" value="TreeGrafter"/>
</dbReference>
<comment type="subcellular location">
    <subcellularLocation>
        <location evidence="1">Cell membrane</location>
        <topology evidence="1">Multi-pass membrane protein</topology>
    </subcellularLocation>
    <subcellularLocation>
        <location evidence="8">Membrane</location>
        <topology evidence="8">Multi-pass membrane protein</topology>
    </subcellularLocation>
</comment>
<dbReference type="Proteomes" id="UP000346198">
    <property type="component" value="Unassembled WGS sequence"/>
</dbReference>
<feature type="transmembrane region" description="Helical" evidence="9">
    <location>
        <begin position="12"/>
        <end position="37"/>
    </location>
</feature>
<comment type="similarity">
    <text evidence="8">Belongs to the exbB/tolQ family.</text>
</comment>
<dbReference type="PANTHER" id="PTHR30625:SF15">
    <property type="entry name" value="BIOPOLYMER TRANSPORT PROTEIN EXBB"/>
    <property type="match status" value="1"/>
</dbReference>
<keyword evidence="12" id="KW-1185">Reference proteome</keyword>